<protein>
    <recommendedName>
        <fullName evidence="3">GNAT family N-acetyltransferase</fullName>
    </recommendedName>
</protein>
<reference evidence="2" key="1">
    <citation type="journal article" date="2019" name="Int. J. Syst. Evol. Microbiol.">
        <title>The Global Catalogue of Microorganisms (GCM) 10K type strain sequencing project: providing services to taxonomists for standard genome sequencing and annotation.</title>
        <authorList>
            <consortium name="The Broad Institute Genomics Platform"/>
            <consortium name="The Broad Institute Genome Sequencing Center for Infectious Disease"/>
            <person name="Wu L."/>
            <person name="Ma J."/>
        </authorList>
    </citation>
    <scope>NUCLEOTIDE SEQUENCE [LARGE SCALE GENOMIC DNA]</scope>
    <source>
        <strain evidence="2">CGMCC 4.7330</strain>
    </source>
</reference>
<organism evidence="1 2">
    <name type="scientific">Nocardia jiangsuensis</name>
    <dbReference type="NCBI Taxonomy" id="1691563"/>
    <lineage>
        <taxon>Bacteria</taxon>
        <taxon>Bacillati</taxon>
        <taxon>Actinomycetota</taxon>
        <taxon>Actinomycetes</taxon>
        <taxon>Mycobacteriales</taxon>
        <taxon>Nocardiaceae</taxon>
        <taxon>Nocardia</taxon>
    </lineage>
</organism>
<keyword evidence="2" id="KW-1185">Reference proteome</keyword>
<evidence type="ECO:0000313" key="2">
    <source>
        <dbReference type="Proteomes" id="UP001595696"/>
    </source>
</evidence>
<dbReference type="Proteomes" id="UP001595696">
    <property type="component" value="Unassembled WGS sequence"/>
</dbReference>
<dbReference type="RefSeq" id="WP_378610266.1">
    <property type="nucleotide sequence ID" value="NZ_JBHSAX010000002.1"/>
</dbReference>
<sequence length="252" mass="27354">MTVETIAVGPAGAPEDRARRTITTVGGHFLDLASGCRIRLATPAAEPGLWARYLDGALRTYRHFGVESALELSATAGGDTTALFCTAIDPDGRMVAGVRVQGRYRRVTDATSLLAWEGRPGESALRMMMAGRLPFGVVEGRGAWVSRETPYRNELGAAISRCLAHAPRLLDARFCFATVASFAASRHAASGGMTATDIAPVPYPDDRYRTVPIWWDTRRYRSTAAPDQYAAMRAEWAELGLPEPDPRPFHGC</sequence>
<proteinExistence type="predicted"/>
<name>A0ABV8DKD5_9NOCA</name>
<accession>A0ABV8DKD5</accession>
<evidence type="ECO:0000313" key="1">
    <source>
        <dbReference type="EMBL" id="MFC3960492.1"/>
    </source>
</evidence>
<comment type="caution">
    <text evidence="1">The sequence shown here is derived from an EMBL/GenBank/DDBJ whole genome shotgun (WGS) entry which is preliminary data.</text>
</comment>
<evidence type="ECO:0008006" key="3">
    <source>
        <dbReference type="Google" id="ProtNLM"/>
    </source>
</evidence>
<gene>
    <name evidence="1" type="ORF">ACFO0B_00650</name>
</gene>
<dbReference type="EMBL" id="JBHSAX010000002">
    <property type="protein sequence ID" value="MFC3960492.1"/>
    <property type="molecule type" value="Genomic_DNA"/>
</dbReference>